<evidence type="ECO:0000256" key="1">
    <source>
        <dbReference type="SAM" id="MobiDB-lite"/>
    </source>
</evidence>
<evidence type="ECO:0000256" key="2">
    <source>
        <dbReference type="SAM" id="Phobius"/>
    </source>
</evidence>
<organism evidence="3 4">
    <name type="scientific">Raphanus sativus</name>
    <name type="common">Radish</name>
    <name type="synonym">Raphanus raphanistrum var. sativus</name>
    <dbReference type="NCBI Taxonomy" id="3726"/>
    <lineage>
        <taxon>Eukaryota</taxon>
        <taxon>Viridiplantae</taxon>
        <taxon>Streptophyta</taxon>
        <taxon>Embryophyta</taxon>
        <taxon>Tracheophyta</taxon>
        <taxon>Spermatophyta</taxon>
        <taxon>Magnoliopsida</taxon>
        <taxon>eudicotyledons</taxon>
        <taxon>Gunneridae</taxon>
        <taxon>Pentapetalae</taxon>
        <taxon>rosids</taxon>
        <taxon>malvids</taxon>
        <taxon>Brassicales</taxon>
        <taxon>Brassicaceae</taxon>
        <taxon>Brassiceae</taxon>
        <taxon>Raphanus</taxon>
    </lineage>
</organism>
<feature type="compositionally biased region" description="Low complexity" evidence="1">
    <location>
        <begin position="118"/>
        <end position="131"/>
    </location>
</feature>
<evidence type="ECO:0000313" key="3">
    <source>
        <dbReference type="Proteomes" id="UP000504610"/>
    </source>
</evidence>
<feature type="transmembrane region" description="Helical" evidence="2">
    <location>
        <begin position="309"/>
        <end position="330"/>
    </location>
</feature>
<proteinExistence type="predicted"/>
<feature type="compositionally biased region" description="Low complexity" evidence="1">
    <location>
        <begin position="98"/>
        <end position="109"/>
    </location>
</feature>
<accession>A0A6J0LW62</accession>
<dbReference type="KEGG" id="rsz:108835270"/>
<feature type="compositionally biased region" description="Polar residues" evidence="1">
    <location>
        <begin position="7"/>
        <end position="20"/>
    </location>
</feature>
<feature type="compositionally biased region" description="Low complexity" evidence="1">
    <location>
        <begin position="60"/>
        <end position="89"/>
    </location>
</feature>
<feature type="compositionally biased region" description="Low complexity" evidence="1">
    <location>
        <begin position="162"/>
        <end position="175"/>
    </location>
</feature>
<reference evidence="4" key="2">
    <citation type="submission" date="2025-08" db="UniProtKB">
        <authorList>
            <consortium name="RefSeq"/>
        </authorList>
    </citation>
    <scope>IDENTIFICATION</scope>
    <source>
        <tissue evidence="4">Leaf</tissue>
    </source>
</reference>
<dbReference type="Proteomes" id="UP000504610">
    <property type="component" value="Chromosome 6"/>
</dbReference>
<feature type="transmembrane region" description="Helical" evidence="2">
    <location>
        <begin position="336"/>
        <end position="355"/>
    </location>
</feature>
<reference evidence="3" key="1">
    <citation type="journal article" date="2019" name="Database">
        <title>The radish genome database (RadishGD): an integrated information resource for radish genomics.</title>
        <authorList>
            <person name="Yu H.J."/>
            <person name="Baek S."/>
            <person name="Lee Y.J."/>
            <person name="Cho A."/>
            <person name="Mun J.H."/>
        </authorList>
    </citation>
    <scope>NUCLEOTIDE SEQUENCE [LARGE SCALE GENOMIC DNA]</scope>
    <source>
        <strain evidence="3">cv. WK10039</strain>
    </source>
</reference>
<sequence>MDHQKNSGEFQSSLSSTGTTEAPIIPMEPKKSNESAKELRLNVHELKSAVKATTVDFGDSVHGGTVSSTSQSSPPPTGTNISSTPTSNNNPPPPPPKGTNISPTPTSNNNPPPPPPTGTTASSSPTPTSNNNPPPPPPTGTTASSSPTPTSNNNPPPPPPTGTTASSSPTPTSNNNPPPPPPTGTTASSSPTPTSNNNPPPPPPTGTNVGNLPQPANGTSVTPPRTHTRGQIGGYGNGAHTATIAITAIAYVMYQNSFSGHSSLSPSPVAFAPAPAPATEVEYFTLVRVFVGIYIFTFLSYFMIRPTSYYFRLGVDEISVLAGYTFVVLFSRDFDIPYSDMLAVVLGVVSVIRWVQLGYRFYWELLAAPAATAGTPPATAPQIVISNP</sequence>
<keyword evidence="3" id="KW-1185">Reference proteome</keyword>
<feature type="compositionally biased region" description="Low complexity" evidence="1">
    <location>
        <begin position="140"/>
        <end position="153"/>
    </location>
</feature>
<protein>
    <submittedName>
        <fullName evidence="4">Uncharacterized protein LOC108835270</fullName>
    </submittedName>
</protein>
<name>A0A6J0LW62_RAPSA</name>
<dbReference type="GeneID" id="108835270"/>
<keyword evidence="2" id="KW-1133">Transmembrane helix</keyword>
<feature type="compositionally biased region" description="Polar residues" evidence="1">
    <location>
        <begin position="209"/>
        <end position="225"/>
    </location>
</feature>
<keyword evidence="2" id="KW-0812">Transmembrane</keyword>
<feature type="region of interest" description="Disordered" evidence="1">
    <location>
        <begin position="1"/>
        <end position="38"/>
    </location>
</feature>
<feature type="compositionally biased region" description="Basic and acidic residues" evidence="1">
    <location>
        <begin position="28"/>
        <end position="38"/>
    </location>
</feature>
<feature type="transmembrane region" description="Helical" evidence="2">
    <location>
        <begin position="283"/>
        <end position="302"/>
    </location>
</feature>
<keyword evidence="2" id="KW-0472">Membrane</keyword>
<feature type="region of interest" description="Disordered" evidence="1">
    <location>
        <begin position="51"/>
        <end position="237"/>
    </location>
</feature>
<dbReference type="RefSeq" id="XP_018464049.2">
    <property type="nucleotide sequence ID" value="XM_018608547.2"/>
</dbReference>
<gene>
    <name evidence="4" type="primary">LOC108835270</name>
</gene>
<evidence type="ECO:0000313" key="4">
    <source>
        <dbReference type="RefSeq" id="XP_018464049.2"/>
    </source>
</evidence>
<dbReference type="AlphaFoldDB" id="A0A6J0LW62"/>
<feature type="compositionally biased region" description="Low complexity" evidence="1">
    <location>
        <begin position="184"/>
        <end position="197"/>
    </location>
</feature>